<name>A0AAV5HTA9_9ROSI</name>
<dbReference type="PANTHER" id="PTHR12585">
    <property type="entry name" value="SCC1 / RAD21 FAMILY MEMBER"/>
    <property type="match status" value="1"/>
</dbReference>
<sequence>MYSKKVDCLFHDCRTVNDMIKAFDAQKHLVDLPVNKKQAPLQAITLPETLDLDVFQDMTDVLHPDSGDQPMDEDFILHPAMDANFQGVEQNSTAAFQDPGPNNQTEEPNVIFYDSFPQDFPEIEVRRDAVHDISNEGLPPRHPDQRYDVTETTASLEKNLDNKGIHTRSLMSLLTSGGESMPFHGPPTSASLESSGIFFVSEFRCFCASAHESPQLTVQLSPPVQLPKTRRRPQRRKMDRSVKKACKDPSNLLQKRRKVHPSALAVGNPNNCLRREKETECLPDDQDSAYDNILHEFEPSPSRLLPSPVRGHSSPLSISGSAEADDLYFLEADNNSPNACLLQNPKPVKDLFLICENESSGLIFEEAAAHLRKLNCRSQFEQDVRRKNKKLCARMFYQTFVYFRRLKPLTVKFP</sequence>
<keyword evidence="3" id="KW-1185">Reference proteome</keyword>
<dbReference type="GO" id="GO:0007062">
    <property type="term" value="P:sister chromatid cohesion"/>
    <property type="evidence" value="ECO:0007669"/>
    <property type="project" value="InterPro"/>
</dbReference>
<comment type="caution">
    <text evidence="2">The sequence shown here is derived from an EMBL/GenBank/DDBJ whole genome shotgun (WGS) entry which is preliminary data.</text>
</comment>
<dbReference type="AlphaFoldDB" id="A0AAV5HTA9"/>
<gene>
    <name evidence="2" type="ORF">SLEP1_g2917</name>
</gene>
<dbReference type="InterPro" id="IPR039781">
    <property type="entry name" value="Rad21/Rec8-like"/>
</dbReference>
<evidence type="ECO:0000313" key="3">
    <source>
        <dbReference type="Proteomes" id="UP001054252"/>
    </source>
</evidence>
<dbReference type="PANTHER" id="PTHR12585:SF55">
    <property type="entry name" value="SISTER CHROMATID COHESION 1 PROTEIN 3"/>
    <property type="match status" value="1"/>
</dbReference>
<evidence type="ECO:0000256" key="1">
    <source>
        <dbReference type="SAM" id="MobiDB-lite"/>
    </source>
</evidence>
<dbReference type="GO" id="GO:0003682">
    <property type="term" value="F:chromatin binding"/>
    <property type="evidence" value="ECO:0007669"/>
    <property type="project" value="TreeGrafter"/>
</dbReference>
<dbReference type="Proteomes" id="UP001054252">
    <property type="component" value="Unassembled WGS sequence"/>
</dbReference>
<protein>
    <submittedName>
        <fullName evidence="2">Uncharacterized protein</fullName>
    </submittedName>
</protein>
<dbReference type="GO" id="GO:1990414">
    <property type="term" value="P:replication-born double-strand break repair via sister chromatid exchange"/>
    <property type="evidence" value="ECO:0007669"/>
    <property type="project" value="TreeGrafter"/>
</dbReference>
<feature type="region of interest" description="Disordered" evidence="1">
    <location>
        <begin position="226"/>
        <end position="247"/>
    </location>
</feature>
<dbReference type="GO" id="GO:0008278">
    <property type="term" value="C:cohesin complex"/>
    <property type="evidence" value="ECO:0007669"/>
    <property type="project" value="InterPro"/>
</dbReference>
<organism evidence="2 3">
    <name type="scientific">Rubroshorea leprosula</name>
    <dbReference type="NCBI Taxonomy" id="152421"/>
    <lineage>
        <taxon>Eukaryota</taxon>
        <taxon>Viridiplantae</taxon>
        <taxon>Streptophyta</taxon>
        <taxon>Embryophyta</taxon>
        <taxon>Tracheophyta</taxon>
        <taxon>Spermatophyta</taxon>
        <taxon>Magnoliopsida</taxon>
        <taxon>eudicotyledons</taxon>
        <taxon>Gunneridae</taxon>
        <taxon>Pentapetalae</taxon>
        <taxon>rosids</taxon>
        <taxon>malvids</taxon>
        <taxon>Malvales</taxon>
        <taxon>Dipterocarpaceae</taxon>
        <taxon>Rubroshorea</taxon>
    </lineage>
</organism>
<dbReference type="EMBL" id="BPVZ01000002">
    <property type="protein sequence ID" value="GKU88686.1"/>
    <property type="molecule type" value="Genomic_DNA"/>
</dbReference>
<feature type="compositionally biased region" description="Basic residues" evidence="1">
    <location>
        <begin position="228"/>
        <end position="238"/>
    </location>
</feature>
<accession>A0AAV5HTA9</accession>
<proteinExistence type="predicted"/>
<reference evidence="2 3" key="1">
    <citation type="journal article" date="2021" name="Commun. Biol.">
        <title>The genome of Shorea leprosula (Dipterocarpaceae) highlights the ecological relevance of drought in aseasonal tropical rainforests.</title>
        <authorList>
            <person name="Ng K.K.S."/>
            <person name="Kobayashi M.J."/>
            <person name="Fawcett J.A."/>
            <person name="Hatakeyama M."/>
            <person name="Paape T."/>
            <person name="Ng C.H."/>
            <person name="Ang C.C."/>
            <person name="Tnah L.H."/>
            <person name="Lee C.T."/>
            <person name="Nishiyama T."/>
            <person name="Sese J."/>
            <person name="O'Brien M.J."/>
            <person name="Copetti D."/>
            <person name="Mohd Noor M.I."/>
            <person name="Ong R.C."/>
            <person name="Putra M."/>
            <person name="Sireger I.Z."/>
            <person name="Indrioko S."/>
            <person name="Kosugi Y."/>
            <person name="Izuno A."/>
            <person name="Isagi Y."/>
            <person name="Lee S.L."/>
            <person name="Shimizu K.K."/>
        </authorList>
    </citation>
    <scope>NUCLEOTIDE SEQUENCE [LARGE SCALE GENOMIC DNA]</scope>
    <source>
        <strain evidence="2">214</strain>
    </source>
</reference>
<evidence type="ECO:0000313" key="2">
    <source>
        <dbReference type="EMBL" id="GKU88686.1"/>
    </source>
</evidence>